<dbReference type="EMBL" id="QSOI01000009">
    <property type="protein sequence ID" value="RGI83954.1"/>
    <property type="molecule type" value="Genomic_DNA"/>
</dbReference>
<gene>
    <name evidence="3" type="ORF">DXD10_07695</name>
    <name evidence="2" type="ORF">DXD84_08685</name>
</gene>
<accession>A0A3E4F4Y6</accession>
<feature type="coiled-coil region" evidence="1">
    <location>
        <begin position="61"/>
        <end position="88"/>
    </location>
</feature>
<dbReference type="RefSeq" id="WP_117495166.1">
    <property type="nucleotide sequence ID" value="NZ_QSOI01000009.1"/>
</dbReference>
<keyword evidence="1" id="KW-0175">Coiled coil</keyword>
<reference evidence="4 5" key="1">
    <citation type="submission" date="2018-08" db="EMBL/GenBank/DDBJ databases">
        <title>A genome reference for cultivated species of the human gut microbiota.</title>
        <authorList>
            <person name="Zou Y."/>
            <person name="Xue W."/>
            <person name="Luo G."/>
        </authorList>
    </citation>
    <scope>NUCLEOTIDE SEQUENCE [LARGE SCALE GENOMIC DNA]</scope>
    <source>
        <strain evidence="3 5">TF11-11</strain>
        <strain evidence="2 4">TM09-19AC</strain>
    </source>
</reference>
<evidence type="ECO:0000313" key="3">
    <source>
        <dbReference type="EMBL" id="RGK48094.1"/>
    </source>
</evidence>
<dbReference type="Proteomes" id="UP000260664">
    <property type="component" value="Unassembled WGS sequence"/>
</dbReference>
<evidence type="ECO:0008006" key="6">
    <source>
        <dbReference type="Google" id="ProtNLM"/>
    </source>
</evidence>
<dbReference type="AlphaFoldDB" id="A0A3E4F4Y6"/>
<organism evidence="2 4">
    <name type="scientific">Dorea formicigenerans</name>
    <dbReference type="NCBI Taxonomy" id="39486"/>
    <lineage>
        <taxon>Bacteria</taxon>
        <taxon>Bacillati</taxon>
        <taxon>Bacillota</taxon>
        <taxon>Clostridia</taxon>
        <taxon>Lachnospirales</taxon>
        <taxon>Lachnospiraceae</taxon>
        <taxon>Dorea</taxon>
    </lineage>
</organism>
<dbReference type="Proteomes" id="UP000261208">
    <property type="component" value="Unassembled WGS sequence"/>
</dbReference>
<name>A0A3E4F4Y6_9FIRM</name>
<evidence type="ECO:0000256" key="1">
    <source>
        <dbReference type="SAM" id="Coils"/>
    </source>
</evidence>
<proteinExistence type="predicted"/>
<protein>
    <recommendedName>
        <fullName evidence="6">DUF1492 domain-containing protein</fullName>
    </recommendedName>
</protein>
<dbReference type="EMBL" id="QSQQ01000008">
    <property type="protein sequence ID" value="RGK48094.1"/>
    <property type="molecule type" value="Genomic_DNA"/>
</dbReference>
<comment type="caution">
    <text evidence="2">The sequence shown here is derived from an EMBL/GenBank/DDBJ whole genome shotgun (WGS) entry which is preliminary data.</text>
</comment>
<sequence length="143" mass="17158">MKEEIKDLRRRIHENERELAKLENMIVTDSVTRGKRGKKPLGTVKITGRPTAAIALKQKLLKKRNDRLTALEAELLELTNQAEEYIETIPKSELRIIFRLYYIDDLTWYQVALQMNQKFPKRRIKYTEDNCRMRHNRFLEKLE</sequence>
<evidence type="ECO:0000313" key="2">
    <source>
        <dbReference type="EMBL" id="RGI83954.1"/>
    </source>
</evidence>
<evidence type="ECO:0000313" key="5">
    <source>
        <dbReference type="Proteomes" id="UP000261208"/>
    </source>
</evidence>
<evidence type="ECO:0000313" key="4">
    <source>
        <dbReference type="Proteomes" id="UP000260664"/>
    </source>
</evidence>